<dbReference type="Proteomes" id="UP000257109">
    <property type="component" value="Unassembled WGS sequence"/>
</dbReference>
<evidence type="ECO:0000256" key="3">
    <source>
        <dbReference type="ARBA" id="ARBA00023242"/>
    </source>
</evidence>
<dbReference type="GO" id="GO:0003677">
    <property type="term" value="F:DNA binding"/>
    <property type="evidence" value="ECO:0007669"/>
    <property type="project" value="UniProtKB-KW"/>
</dbReference>
<keyword evidence="2" id="KW-0238">DNA-binding</keyword>
<dbReference type="GO" id="GO:0045893">
    <property type="term" value="P:positive regulation of DNA-templated transcription"/>
    <property type="evidence" value="ECO:0007669"/>
    <property type="project" value="InterPro"/>
</dbReference>
<keyword evidence="3" id="KW-0539">Nucleus</keyword>
<dbReference type="GO" id="GO:0005634">
    <property type="term" value="C:nucleus"/>
    <property type="evidence" value="ECO:0007669"/>
    <property type="project" value="UniProtKB-SubCell"/>
</dbReference>
<accession>A0A371FK46</accession>
<dbReference type="PANTHER" id="PTHR22952">
    <property type="entry name" value="CAMP-RESPONSE ELEMENT BINDING PROTEIN-RELATED"/>
    <property type="match status" value="1"/>
</dbReference>
<feature type="domain" description="BZIP" evidence="5">
    <location>
        <begin position="92"/>
        <end position="142"/>
    </location>
</feature>
<gene>
    <name evidence="6" type="primary">FDP</name>
    <name evidence="6" type="ORF">CR513_40978</name>
</gene>
<evidence type="ECO:0000313" key="7">
    <source>
        <dbReference type="Proteomes" id="UP000257109"/>
    </source>
</evidence>
<dbReference type="Gene3D" id="1.20.5.170">
    <property type="match status" value="1"/>
</dbReference>
<evidence type="ECO:0000256" key="4">
    <source>
        <dbReference type="SAM" id="MobiDB-lite"/>
    </source>
</evidence>
<dbReference type="PROSITE" id="PS00036">
    <property type="entry name" value="BZIP_BASIC"/>
    <property type="match status" value="1"/>
</dbReference>
<feature type="compositionally biased region" description="Low complexity" evidence="4">
    <location>
        <begin position="49"/>
        <end position="72"/>
    </location>
</feature>
<feature type="non-terminal residue" evidence="6">
    <location>
        <position position="1"/>
    </location>
</feature>
<evidence type="ECO:0000256" key="1">
    <source>
        <dbReference type="ARBA" id="ARBA00004123"/>
    </source>
</evidence>
<dbReference type="EMBL" id="QJKJ01008778">
    <property type="protein sequence ID" value="RDX78698.1"/>
    <property type="molecule type" value="Genomic_DNA"/>
</dbReference>
<dbReference type="PROSITE" id="PS50217">
    <property type="entry name" value="BZIP"/>
    <property type="match status" value="1"/>
</dbReference>
<dbReference type="SUPFAM" id="SSF57959">
    <property type="entry name" value="Leucine zipper domain"/>
    <property type="match status" value="1"/>
</dbReference>
<dbReference type="STRING" id="157652.A0A371FK46"/>
<dbReference type="InterPro" id="IPR046347">
    <property type="entry name" value="bZIP_sf"/>
</dbReference>
<dbReference type="InterPro" id="IPR043452">
    <property type="entry name" value="BZIP46-like"/>
</dbReference>
<dbReference type="GO" id="GO:0003700">
    <property type="term" value="F:DNA-binding transcription factor activity"/>
    <property type="evidence" value="ECO:0007669"/>
    <property type="project" value="InterPro"/>
</dbReference>
<evidence type="ECO:0000259" key="5">
    <source>
        <dbReference type="PROSITE" id="PS50217"/>
    </source>
</evidence>
<proteinExistence type="predicted"/>
<evidence type="ECO:0000313" key="6">
    <source>
        <dbReference type="EMBL" id="RDX78698.1"/>
    </source>
</evidence>
<comment type="caution">
    <text evidence="6">The sequence shown here is derived from an EMBL/GenBank/DDBJ whole genome shotgun (WGS) entry which is preliminary data.</text>
</comment>
<protein>
    <submittedName>
        <fullName evidence="6">BZIP transcription factor 27</fullName>
    </submittedName>
</protein>
<dbReference type="OrthoDB" id="644067at2759"/>
<dbReference type="SMART" id="SM00338">
    <property type="entry name" value="BRLZ"/>
    <property type="match status" value="1"/>
</dbReference>
<name>A0A371FK46_MUCPR</name>
<feature type="region of interest" description="Disordered" evidence="4">
    <location>
        <begin position="49"/>
        <end position="75"/>
    </location>
</feature>
<dbReference type="PANTHER" id="PTHR22952:SF433">
    <property type="entry name" value="PROTEIN FD"/>
    <property type="match status" value="1"/>
</dbReference>
<dbReference type="AlphaFoldDB" id="A0A371FK46"/>
<keyword evidence="7" id="KW-1185">Reference proteome</keyword>
<comment type="subcellular location">
    <subcellularLocation>
        <location evidence="1">Nucleus</location>
    </subcellularLocation>
</comment>
<evidence type="ECO:0000256" key="2">
    <source>
        <dbReference type="ARBA" id="ARBA00023125"/>
    </source>
</evidence>
<sequence>MGSSPCDCWSHLSPSSSSLSQTLFSSSSYSSSSIEHVWDDIKLPPLSLNHPPPSTLLTVTSTSTSTSTSESESLFHKRLSHCNNRITITPKQDQRHMRIIKNRESAVRSRARKQAYRKGLEVEIARLTEENSKLRTQLKQYL</sequence>
<organism evidence="6 7">
    <name type="scientific">Mucuna pruriens</name>
    <name type="common">Velvet bean</name>
    <name type="synonym">Dolichos pruriens</name>
    <dbReference type="NCBI Taxonomy" id="157652"/>
    <lineage>
        <taxon>Eukaryota</taxon>
        <taxon>Viridiplantae</taxon>
        <taxon>Streptophyta</taxon>
        <taxon>Embryophyta</taxon>
        <taxon>Tracheophyta</taxon>
        <taxon>Spermatophyta</taxon>
        <taxon>Magnoliopsida</taxon>
        <taxon>eudicotyledons</taxon>
        <taxon>Gunneridae</taxon>
        <taxon>Pentapetalae</taxon>
        <taxon>rosids</taxon>
        <taxon>fabids</taxon>
        <taxon>Fabales</taxon>
        <taxon>Fabaceae</taxon>
        <taxon>Papilionoideae</taxon>
        <taxon>50 kb inversion clade</taxon>
        <taxon>NPAAA clade</taxon>
        <taxon>indigoferoid/millettioid clade</taxon>
        <taxon>Phaseoleae</taxon>
        <taxon>Mucuna</taxon>
    </lineage>
</organism>
<dbReference type="Pfam" id="PF00170">
    <property type="entry name" value="bZIP_1"/>
    <property type="match status" value="1"/>
</dbReference>
<reference evidence="6" key="1">
    <citation type="submission" date="2018-05" db="EMBL/GenBank/DDBJ databases">
        <title>Draft genome of Mucuna pruriens seed.</title>
        <authorList>
            <person name="Nnadi N.E."/>
            <person name="Vos R."/>
            <person name="Hasami M.H."/>
            <person name="Devisetty U.K."/>
            <person name="Aguiy J.C."/>
        </authorList>
    </citation>
    <scope>NUCLEOTIDE SEQUENCE [LARGE SCALE GENOMIC DNA]</scope>
    <source>
        <strain evidence="6">JCA_2017</strain>
    </source>
</reference>
<dbReference type="InterPro" id="IPR004827">
    <property type="entry name" value="bZIP"/>
</dbReference>
<dbReference type="CDD" id="cd14707">
    <property type="entry name" value="bZIP_plant_BZIP46"/>
    <property type="match status" value="1"/>
</dbReference>